<keyword evidence="2" id="KW-1133">Transmembrane helix</keyword>
<dbReference type="InterPro" id="IPR058593">
    <property type="entry name" value="ARB_07466-like_C"/>
</dbReference>
<feature type="region of interest" description="Disordered" evidence="1">
    <location>
        <begin position="207"/>
        <end position="243"/>
    </location>
</feature>
<dbReference type="Pfam" id="PF26571">
    <property type="entry name" value="VldE"/>
    <property type="match status" value="1"/>
</dbReference>
<dbReference type="RefSeq" id="WP_344222288.1">
    <property type="nucleotide sequence ID" value="NZ_BAAAOS010000066.1"/>
</dbReference>
<evidence type="ECO:0000256" key="2">
    <source>
        <dbReference type="SAM" id="Phobius"/>
    </source>
</evidence>
<feature type="compositionally biased region" description="Low complexity" evidence="1">
    <location>
        <begin position="234"/>
        <end position="243"/>
    </location>
</feature>
<feature type="transmembrane region" description="Helical" evidence="2">
    <location>
        <begin position="26"/>
        <end position="45"/>
    </location>
</feature>
<evidence type="ECO:0000256" key="1">
    <source>
        <dbReference type="SAM" id="MobiDB-lite"/>
    </source>
</evidence>
<dbReference type="Proteomes" id="UP001500393">
    <property type="component" value="Unassembled WGS sequence"/>
</dbReference>
<evidence type="ECO:0000259" key="3">
    <source>
        <dbReference type="Pfam" id="PF26571"/>
    </source>
</evidence>
<keyword evidence="5" id="KW-1185">Reference proteome</keyword>
<comment type="caution">
    <text evidence="4">The sequence shown here is derived from an EMBL/GenBank/DDBJ whole genome shotgun (WGS) entry which is preliminary data.</text>
</comment>
<feature type="domain" description="ARB-07466-like C-terminal" evidence="3">
    <location>
        <begin position="263"/>
        <end position="369"/>
    </location>
</feature>
<keyword evidence="2" id="KW-0472">Membrane</keyword>
<keyword evidence="2" id="KW-0812">Transmembrane</keyword>
<gene>
    <name evidence="4" type="ORF">GCM10009789_83120</name>
</gene>
<name>A0ABP4QSM6_9ACTN</name>
<proteinExistence type="predicted"/>
<organism evidence="4 5">
    <name type="scientific">Kribbella sancticallisti</name>
    <dbReference type="NCBI Taxonomy" id="460087"/>
    <lineage>
        <taxon>Bacteria</taxon>
        <taxon>Bacillati</taxon>
        <taxon>Actinomycetota</taxon>
        <taxon>Actinomycetes</taxon>
        <taxon>Propionibacteriales</taxon>
        <taxon>Kribbellaceae</taxon>
        <taxon>Kribbella</taxon>
    </lineage>
</organism>
<dbReference type="EMBL" id="BAAAOS010000066">
    <property type="protein sequence ID" value="GAA1616483.1"/>
    <property type="molecule type" value="Genomic_DNA"/>
</dbReference>
<sequence length="384" mass="40682">MYDERDLAKAGSAGAALLGRGAMVKVGILAAFALIIALFALAPAAKTNTVAAGCSIEVPGSGTDQPETDGPLHAQQIEYVKMFDRIAVENNLPGRATLVAIMTALQESQIRNLPGGHADSVGIFQQRPSTGWGSKQQLQTEEYATRAFFGVGPQDPPPPGLIDIDGWYTMPLTEAAQAVQVSAFPDAYARHEGTALKLAAEAGINLDRPGDPYGGRPSRPGATTGPSGAPILNPCTGPGDTGPIDGTWPEESCSVVPDPSNGRGCVTPRTAAWIMQARTALRGQGMSCWDAHAWNPTSDHPRGRACDLMTGRDARKNAAEKAKGDRIAAWTLSTARQTGVRYVIWYGRIWSASRGTWEKYSGGGVYDANDPNGGHFNHVHVSMY</sequence>
<accession>A0ABP4QSM6</accession>
<evidence type="ECO:0000313" key="4">
    <source>
        <dbReference type="EMBL" id="GAA1616483.1"/>
    </source>
</evidence>
<evidence type="ECO:0000313" key="5">
    <source>
        <dbReference type="Proteomes" id="UP001500393"/>
    </source>
</evidence>
<reference evidence="5" key="1">
    <citation type="journal article" date="2019" name="Int. J. Syst. Evol. Microbiol.">
        <title>The Global Catalogue of Microorganisms (GCM) 10K type strain sequencing project: providing services to taxonomists for standard genome sequencing and annotation.</title>
        <authorList>
            <consortium name="The Broad Institute Genomics Platform"/>
            <consortium name="The Broad Institute Genome Sequencing Center for Infectious Disease"/>
            <person name="Wu L."/>
            <person name="Ma J."/>
        </authorList>
    </citation>
    <scope>NUCLEOTIDE SEQUENCE [LARGE SCALE GENOMIC DNA]</scope>
    <source>
        <strain evidence="5">JCM 14969</strain>
    </source>
</reference>
<protein>
    <recommendedName>
        <fullName evidence="3">ARB-07466-like C-terminal domain-containing protein</fullName>
    </recommendedName>
</protein>